<name>A0A164DRN8_9CRUS</name>
<keyword evidence="3" id="KW-1185">Reference proteome</keyword>
<feature type="region of interest" description="Disordered" evidence="1">
    <location>
        <begin position="97"/>
        <end position="179"/>
    </location>
</feature>
<feature type="compositionally biased region" description="Acidic residues" evidence="1">
    <location>
        <begin position="105"/>
        <end position="115"/>
    </location>
</feature>
<protein>
    <submittedName>
        <fullName evidence="2">Uncharacterized protein</fullName>
    </submittedName>
</protein>
<feature type="non-terminal residue" evidence="2">
    <location>
        <position position="179"/>
    </location>
</feature>
<dbReference type="OrthoDB" id="6362838at2759"/>
<reference evidence="2 3" key="1">
    <citation type="submission" date="2016-03" db="EMBL/GenBank/DDBJ databases">
        <title>EvidentialGene: Evidence-directed Construction of Genes on Genomes.</title>
        <authorList>
            <person name="Gilbert D.G."/>
            <person name="Choi J.-H."/>
            <person name="Mockaitis K."/>
            <person name="Colbourne J."/>
            <person name="Pfrender M."/>
        </authorList>
    </citation>
    <scope>NUCLEOTIDE SEQUENCE [LARGE SCALE GENOMIC DNA]</scope>
    <source>
        <strain evidence="2 3">Xinb3</strain>
        <tissue evidence="2">Complete organism</tissue>
    </source>
</reference>
<feature type="non-terminal residue" evidence="2">
    <location>
        <position position="1"/>
    </location>
</feature>
<evidence type="ECO:0000313" key="3">
    <source>
        <dbReference type="Proteomes" id="UP000076858"/>
    </source>
</evidence>
<organism evidence="2 3">
    <name type="scientific">Daphnia magna</name>
    <dbReference type="NCBI Taxonomy" id="35525"/>
    <lineage>
        <taxon>Eukaryota</taxon>
        <taxon>Metazoa</taxon>
        <taxon>Ecdysozoa</taxon>
        <taxon>Arthropoda</taxon>
        <taxon>Crustacea</taxon>
        <taxon>Branchiopoda</taxon>
        <taxon>Diplostraca</taxon>
        <taxon>Cladocera</taxon>
        <taxon>Anomopoda</taxon>
        <taxon>Daphniidae</taxon>
        <taxon>Daphnia</taxon>
    </lineage>
</organism>
<dbReference type="EMBL" id="LRGB01026302">
    <property type="protein sequence ID" value="KZR96049.1"/>
    <property type="molecule type" value="Genomic_DNA"/>
</dbReference>
<evidence type="ECO:0000256" key="1">
    <source>
        <dbReference type="SAM" id="MobiDB-lite"/>
    </source>
</evidence>
<accession>A0A164DRN8</accession>
<sequence>EQVPYEDDRRRDQLFRDREFRERAWRERQVRHDPSVFRSRSPRRRPDYSVAYDPPPFFDVNEAYGHQYDTQFDPYEYDRLYYDDRHDDRYDEHYGDRYYDRYDVPDEIAETDADYDGDRPGPAAGRYEEDETVEQGRSWRPRSSEGRPTGETDGIVAEEPPTVLQPTLPPLAENAQDAT</sequence>
<evidence type="ECO:0000313" key="2">
    <source>
        <dbReference type="EMBL" id="KZR96049.1"/>
    </source>
</evidence>
<dbReference type="Proteomes" id="UP000076858">
    <property type="component" value="Unassembled WGS sequence"/>
</dbReference>
<gene>
    <name evidence="2" type="ORF">APZ42_009840</name>
</gene>
<feature type="region of interest" description="Disordered" evidence="1">
    <location>
        <begin position="27"/>
        <end position="50"/>
    </location>
</feature>
<proteinExistence type="predicted"/>
<comment type="caution">
    <text evidence="2">The sequence shown here is derived from an EMBL/GenBank/DDBJ whole genome shotgun (WGS) entry which is preliminary data.</text>
</comment>
<dbReference type="AlphaFoldDB" id="A0A164DRN8"/>